<dbReference type="InterPro" id="IPR036249">
    <property type="entry name" value="Thioredoxin-like_sf"/>
</dbReference>
<evidence type="ECO:0000313" key="7">
    <source>
        <dbReference type="Proteomes" id="UP000470384"/>
    </source>
</evidence>
<dbReference type="FunFam" id="3.40.30.10:FF:000156">
    <property type="entry name" value="Glutathione S-transferase 1"/>
    <property type="match status" value="1"/>
</dbReference>
<organism evidence="6 7">
    <name type="scientific">Pyruvatibacter mobilis</name>
    <dbReference type="NCBI Taxonomy" id="1712261"/>
    <lineage>
        <taxon>Bacteria</taxon>
        <taxon>Pseudomonadati</taxon>
        <taxon>Pseudomonadota</taxon>
        <taxon>Alphaproteobacteria</taxon>
        <taxon>Hyphomicrobiales</taxon>
        <taxon>Parvibaculaceae</taxon>
        <taxon>Pyruvatibacter</taxon>
    </lineage>
</organism>
<feature type="domain" description="GST N-terminal" evidence="4">
    <location>
        <begin position="1"/>
        <end position="80"/>
    </location>
</feature>
<evidence type="ECO:0000313" key="6">
    <source>
        <dbReference type="EMBL" id="NBG95049.1"/>
    </source>
</evidence>
<feature type="domain" description="GST C-terminal" evidence="5">
    <location>
        <begin position="86"/>
        <end position="211"/>
    </location>
</feature>
<dbReference type="PROSITE" id="PS50404">
    <property type="entry name" value="GST_NTER"/>
    <property type="match status" value="1"/>
</dbReference>
<sequence>MIIIHHLNNSRSQRILWLLEELGADYEIKFYQRNEINRAPPELKQAHPLGKSPIIEDGNFKIAESGAAVDYLIRTYGGGKFMPAIGTDSYERYNEWMHYAEGSAMVPLLMKLFTSLLGEGGEPIQPIIDAEIDLHLGYMESQLGDNLFFVGDDLTGADIMLTFIVEAAESRIGLKNYPKLEAYAARMHDRPAYQRGLEKGGPYELIRTRKD</sequence>
<dbReference type="EMBL" id="WXYQ01000004">
    <property type="protein sequence ID" value="NBG95049.1"/>
    <property type="molecule type" value="Genomic_DNA"/>
</dbReference>
<dbReference type="GeneID" id="300655964"/>
<evidence type="ECO:0000259" key="4">
    <source>
        <dbReference type="PROSITE" id="PS50404"/>
    </source>
</evidence>
<dbReference type="GO" id="GO:0004364">
    <property type="term" value="F:glutathione transferase activity"/>
    <property type="evidence" value="ECO:0007669"/>
    <property type="project" value="UniProtKB-EC"/>
</dbReference>
<dbReference type="CDD" id="cd03046">
    <property type="entry name" value="GST_N_GTT1_like"/>
    <property type="match status" value="1"/>
</dbReference>
<evidence type="ECO:0000256" key="3">
    <source>
        <dbReference type="ARBA" id="ARBA00047960"/>
    </source>
</evidence>
<dbReference type="Pfam" id="PF02798">
    <property type="entry name" value="GST_N"/>
    <property type="match status" value="1"/>
</dbReference>
<dbReference type="Gene3D" id="3.40.30.10">
    <property type="entry name" value="Glutaredoxin"/>
    <property type="match status" value="1"/>
</dbReference>
<keyword evidence="2 6" id="KW-0808">Transferase</keyword>
<comment type="caution">
    <text evidence="6">The sequence shown here is derived from an EMBL/GenBank/DDBJ whole genome shotgun (WGS) entry which is preliminary data.</text>
</comment>
<dbReference type="Proteomes" id="UP000470384">
    <property type="component" value="Unassembled WGS sequence"/>
</dbReference>
<dbReference type="PROSITE" id="PS50405">
    <property type="entry name" value="GST_CTER"/>
    <property type="match status" value="1"/>
</dbReference>
<dbReference type="RefSeq" id="WP_160587068.1">
    <property type="nucleotide sequence ID" value="NZ_BMHN01000001.1"/>
</dbReference>
<dbReference type="GO" id="GO:0004601">
    <property type="term" value="F:peroxidase activity"/>
    <property type="evidence" value="ECO:0007669"/>
    <property type="project" value="UniProtKB-ARBA"/>
</dbReference>
<dbReference type="SFLD" id="SFLDS00019">
    <property type="entry name" value="Glutathione_Transferase_(cytos"/>
    <property type="match status" value="1"/>
</dbReference>
<dbReference type="OrthoDB" id="9810080at2"/>
<dbReference type="PANTHER" id="PTHR44051:SF9">
    <property type="entry name" value="GLUTATHIONE S-TRANSFERASE 1"/>
    <property type="match status" value="1"/>
</dbReference>
<dbReference type="SFLD" id="SFLDG01150">
    <property type="entry name" value="Main.1:_Beta-like"/>
    <property type="match status" value="1"/>
</dbReference>
<gene>
    <name evidence="6" type="ORF">GTQ45_04830</name>
</gene>
<dbReference type="CDD" id="cd03189">
    <property type="entry name" value="GST_C_GTT1_like"/>
    <property type="match status" value="1"/>
</dbReference>
<dbReference type="AlphaFoldDB" id="A0A845Q9I1"/>
<name>A0A845Q9I1_9HYPH</name>
<evidence type="ECO:0000259" key="5">
    <source>
        <dbReference type="PROSITE" id="PS50405"/>
    </source>
</evidence>
<proteinExistence type="predicted"/>
<dbReference type="InterPro" id="IPR036282">
    <property type="entry name" value="Glutathione-S-Trfase_C_sf"/>
</dbReference>
<evidence type="ECO:0000256" key="1">
    <source>
        <dbReference type="ARBA" id="ARBA00012452"/>
    </source>
</evidence>
<dbReference type="InterPro" id="IPR010987">
    <property type="entry name" value="Glutathione-S-Trfase_C-like"/>
</dbReference>
<dbReference type="SUPFAM" id="SSF52833">
    <property type="entry name" value="Thioredoxin-like"/>
    <property type="match status" value="1"/>
</dbReference>
<dbReference type="EC" id="2.5.1.18" evidence="1"/>
<evidence type="ECO:0000256" key="2">
    <source>
        <dbReference type="ARBA" id="ARBA00022679"/>
    </source>
</evidence>
<dbReference type="PANTHER" id="PTHR44051">
    <property type="entry name" value="GLUTATHIONE S-TRANSFERASE-RELATED"/>
    <property type="match status" value="1"/>
</dbReference>
<dbReference type="GO" id="GO:0005737">
    <property type="term" value="C:cytoplasm"/>
    <property type="evidence" value="ECO:0007669"/>
    <property type="project" value="UniProtKB-ARBA"/>
</dbReference>
<dbReference type="InterPro" id="IPR004045">
    <property type="entry name" value="Glutathione_S-Trfase_N"/>
</dbReference>
<dbReference type="Pfam" id="PF14497">
    <property type="entry name" value="GST_C_3"/>
    <property type="match status" value="1"/>
</dbReference>
<reference evidence="6 7" key="1">
    <citation type="journal article" date="2016" name="Int. J. Syst. Evol. Microbiol.">
        <title>Pyruvatibacter mobilis gen. nov., sp. nov., a marine bacterium from the culture broth of Picochlorum sp. 122.</title>
        <authorList>
            <person name="Wang G."/>
            <person name="Tang M."/>
            <person name="Wu H."/>
            <person name="Dai S."/>
            <person name="Li T."/>
            <person name="Chen C."/>
            <person name="He H."/>
            <person name="Fan J."/>
            <person name="Xiang W."/>
            <person name="Li X."/>
        </authorList>
    </citation>
    <scope>NUCLEOTIDE SEQUENCE [LARGE SCALE GENOMIC DNA]</scope>
    <source>
        <strain evidence="6 7">GYP-11</strain>
    </source>
</reference>
<accession>A0A845Q9I1</accession>
<keyword evidence="7" id="KW-1185">Reference proteome</keyword>
<dbReference type="Gene3D" id="1.20.1050.10">
    <property type="match status" value="1"/>
</dbReference>
<dbReference type="SFLD" id="SFLDG00358">
    <property type="entry name" value="Main_(cytGST)"/>
    <property type="match status" value="1"/>
</dbReference>
<dbReference type="InterPro" id="IPR040079">
    <property type="entry name" value="Glutathione_S-Trfase"/>
</dbReference>
<comment type="catalytic activity">
    <reaction evidence="3">
        <text>RX + glutathione = an S-substituted glutathione + a halide anion + H(+)</text>
        <dbReference type="Rhea" id="RHEA:16437"/>
        <dbReference type="ChEBI" id="CHEBI:15378"/>
        <dbReference type="ChEBI" id="CHEBI:16042"/>
        <dbReference type="ChEBI" id="CHEBI:17792"/>
        <dbReference type="ChEBI" id="CHEBI:57925"/>
        <dbReference type="ChEBI" id="CHEBI:90779"/>
        <dbReference type="EC" id="2.5.1.18"/>
    </reaction>
</comment>
<dbReference type="SUPFAM" id="SSF47616">
    <property type="entry name" value="GST C-terminal domain-like"/>
    <property type="match status" value="1"/>
</dbReference>
<protein>
    <recommendedName>
        <fullName evidence="1">glutathione transferase</fullName>
        <ecNumber evidence="1">2.5.1.18</ecNumber>
    </recommendedName>
</protein>
<dbReference type="InterPro" id="IPR004046">
    <property type="entry name" value="GST_C"/>
</dbReference>